<keyword evidence="1" id="KW-0812">Transmembrane</keyword>
<sequence>MKPPQTRPLREALRAQFQEERLDAVQLDALRARLATASPPPPSQGVGAGPAQPERRRFFAVAASVAAAATVGYWGLFGLRAFQDTSNLQALADEIAYNHLFDKPLDVASDSLPALREAFAGVGFMLQDIPFRLPEGAVLIGGRHCSIASVPAVMLRYRLGAEEVGVCQARFDPARHRGVPDLSLAGTPATAMSRGLKVSLCHDRGVLMAMAIA</sequence>
<protein>
    <recommendedName>
        <fullName evidence="4">Transmembrane transcriptional regulator (Anti-sigma factor RsiW)</fullName>
    </recommendedName>
</protein>
<organism evidence="2 3">
    <name type="scientific">Aquimonas voraii</name>
    <dbReference type="NCBI Taxonomy" id="265719"/>
    <lineage>
        <taxon>Bacteria</taxon>
        <taxon>Pseudomonadati</taxon>
        <taxon>Pseudomonadota</taxon>
        <taxon>Gammaproteobacteria</taxon>
        <taxon>Lysobacterales</taxon>
        <taxon>Lysobacteraceae</taxon>
        <taxon>Aquimonas</taxon>
    </lineage>
</organism>
<name>A0A1G7AAE0_9GAMM</name>
<keyword evidence="1" id="KW-0472">Membrane</keyword>
<evidence type="ECO:0008006" key="4">
    <source>
        <dbReference type="Google" id="ProtNLM"/>
    </source>
</evidence>
<dbReference type="Proteomes" id="UP000199603">
    <property type="component" value="Unassembled WGS sequence"/>
</dbReference>
<dbReference type="EMBL" id="FNAG01000022">
    <property type="protein sequence ID" value="SDE11898.1"/>
    <property type="molecule type" value="Genomic_DNA"/>
</dbReference>
<dbReference type="RefSeq" id="WP_091246004.1">
    <property type="nucleotide sequence ID" value="NZ_FNAG01000022.1"/>
</dbReference>
<evidence type="ECO:0000313" key="2">
    <source>
        <dbReference type="EMBL" id="SDE11898.1"/>
    </source>
</evidence>
<keyword evidence="1" id="KW-1133">Transmembrane helix</keyword>
<evidence type="ECO:0000256" key="1">
    <source>
        <dbReference type="SAM" id="Phobius"/>
    </source>
</evidence>
<reference evidence="2 3" key="1">
    <citation type="submission" date="2016-10" db="EMBL/GenBank/DDBJ databases">
        <authorList>
            <person name="de Groot N.N."/>
        </authorList>
    </citation>
    <scope>NUCLEOTIDE SEQUENCE [LARGE SCALE GENOMIC DNA]</scope>
    <source>
        <strain evidence="2 3">DSM 16957</strain>
    </source>
</reference>
<evidence type="ECO:0000313" key="3">
    <source>
        <dbReference type="Proteomes" id="UP000199603"/>
    </source>
</evidence>
<dbReference type="AlphaFoldDB" id="A0A1G7AAE0"/>
<accession>A0A1G7AAE0</accession>
<proteinExistence type="predicted"/>
<dbReference type="STRING" id="265719.SAMN04488509_1226"/>
<gene>
    <name evidence="2" type="ORF">SAMN04488509_1226</name>
</gene>
<feature type="transmembrane region" description="Helical" evidence="1">
    <location>
        <begin position="58"/>
        <end position="77"/>
    </location>
</feature>
<keyword evidence="3" id="KW-1185">Reference proteome</keyword>